<reference evidence="1" key="1">
    <citation type="submission" date="2022-03" db="EMBL/GenBank/DDBJ databases">
        <title>Draft genome sequence of Aduncisulcus paluster, a free-living microaerophilic Fornicata.</title>
        <authorList>
            <person name="Yuyama I."/>
            <person name="Kume K."/>
            <person name="Tamura T."/>
            <person name="Inagaki Y."/>
            <person name="Hashimoto T."/>
        </authorList>
    </citation>
    <scope>NUCLEOTIDE SEQUENCE</scope>
    <source>
        <strain evidence="1">NY0171</strain>
    </source>
</reference>
<organism evidence="1 2">
    <name type="scientific">Aduncisulcus paluster</name>
    <dbReference type="NCBI Taxonomy" id="2918883"/>
    <lineage>
        <taxon>Eukaryota</taxon>
        <taxon>Metamonada</taxon>
        <taxon>Carpediemonas-like organisms</taxon>
        <taxon>Aduncisulcus</taxon>
    </lineage>
</organism>
<dbReference type="EMBL" id="BQXS01000104">
    <property type="protein sequence ID" value="GKT27930.1"/>
    <property type="molecule type" value="Genomic_DNA"/>
</dbReference>
<comment type="caution">
    <text evidence="1">The sequence shown here is derived from an EMBL/GenBank/DDBJ whole genome shotgun (WGS) entry which is preliminary data.</text>
</comment>
<keyword evidence="2" id="KW-1185">Reference proteome</keyword>
<name>A0ABQ5K9C4_9EUKA</name>
<proteinExistence type="predicted"/>
<feature type="non-terminal residue" evidence="1">
    <location>
        <position position="397"/>
    </location>
</feature>
<sequence length="397" mass="44557">MLSVDLSSLCRLLSRVRFRRSRKQLRLPALPEYEIQSHVLGDLPNKKDIERSVFGVFAFGDSVSTTPLSPLSLRVFHGDKSFLDSSPDPFLSPIRESKDQFQLVYPTPAPESEFKPSSMALVGHLQDARSVFSLLSEESIKKAEDRAIAVRKSCDKCIISLFAFLCDIKTQETDDKILIEQIWNEIHKNTATPPPLPPPDHIYSEDIIFLEDMVKLSSKSKIDEFCGAICDRFSTLERHCKSTAVKLSHEMKLTPGHLSRHSLSSQLSPAVSLSDLSPSQPMATLKPVVLQVLSHFNDSTELCAKHSARSVGKFVSFMCNEDAESIDFMDDPSTVTGDDPSSTVSFVLACYTELWWLHTYHRVQILSHMHSICQLLRELSMSYSILASLSLCSLFLE</sequence>
<evidence type="ECO:0000313" key="1">
    <source>
        <dbReference type="EMBL" id="GKT27930.1"/>
    </source>
</evidence>
<gene>
    <name evidence="1" type="ORF">ADUPG1_000292</name>
</gene>
<accession>A0ABQ5K9C4</accession>
<protein>
    <submittedName>
        <fullName evidence="1">Uncharacterized protein</fullName>
    </submittedName>
</protein>
<evidence type="ECO:0000313" key="2">
    <source>
        <dbReference type="Proteomes" id="UP001057375"/>
    </source>
</evidence>
<dbReference type="Proteomes" id="UP001057375">
    <property type="component" value="Unassembled WGS sequence"/>
</dbReference>